<feature type="compositionally biased region" description="Basic and acidic residues" evidence="1">
    <location>
        <begin position="10"/>
        <end position="19"/>
    </location>
</feature>
<proteinExistence type="predicted"/>
<dbReference type="Proteomes" id="UP000182259">
    <property type="component" value="Chromosome II"/>
</dbReference>
<evidence type="ECO:0000256" key="1">
    <source>
        <dbReference type="SAM" id="MobiDB-lite"/>
    </source>
</evidence>
<evidence type="ECO:0000313" key="3">
    <source>
        <dbReference type="Proteomes" id="UP000182259"/>
    </source>
</evidence>
<dbReference type="InterPro" id="IPR021216">
    <property type="entry name" value="DUF2722"/>
</dbReference>
<accession>A0A1L0BL38</accession>
<feature type="compositionally biased region" description="Low complexity" evidence="1">
    <location>
        <begin position="363"/>
        <end position="388"/>
    </location>
</feature>
<evidence type="ECO:0000313" key="2">
    <source>
        <dbReference type="EMBL" id="SGZ51915.1"/>
    </source>
</evidence>
<feature type="compositionally biased region" description="Low complexity" evidence="1">
    <location>
        <begin position="68"/>
        <end position="77"/>
    </location>
</feature>
<feature type="region of interest" description="Disordered" evidence="1">
    <location>
        <begin position="478"/>
        <end position="524"/>
    </location>
</feature>
<feature type="compositionally biased region" description="Polar residues" evidence="1">
    <location>
        <begin position="108"/>
        <end position="117"/>
    </location>
</feature>
<feature type="region of interest" description="Disordered" evidence="1">
    <location>
        <begin position="352"/>
        <end position="392"/>
    </location>
</feature>
<feature type="compositionally biased region" description="Polar residues" evidence="1">
    <location>
        <begin position="502"/>
        <end position="513"/>
    </location>
</feature>
<gene>
    <name evidence="2" type="ORF">SAMEA4029009_CIC11G00000001670</name>
</gene>
<reference evidence="2 3" key="1">
    <citation type="submission" date="2016-10" db="EMBL/GenBank/DDBJ databases">
        <authorList>
            <person name="de Groot N.N."/>
        </authorList>
    </citation>
    <scope>NUCLEOTIDE SEQUENCE [LARGE SCALE GENOMIC DNA]</scope>
    <source>
        <strain evidence="2 3">PYCC 4715</strain>
    </source>
</reference>
<feature type="region of interest" description="Disordered" evidence="1">
    <location>
        <begin position="67"/>
        <end position="119"/>
    </location>
</feature>
<organism evidence="2 3">
    <name type="scientific">Sungouiella intermedia</name>
    <dbReference type="NCBI Taxonomy" id="45354"/>
    <lineage>
        <taxon>Eukaryota</taxon>
        <taxon>Fungi</taxon>
        <taxon>Dikarya</taxon>
        <taxon>Ascomycota</taxon>
        <taxon>Saccharomycotina</taxon>
        <taxon>Pichiomycetes</taxon>
        <taxon>Metschnikowiaceae</taxon>
        <taxon>Sungouiella</taxon>
    </lineage>
</organism>
<name>A0A1L0BL38_9ASCO</name>
<feature type="region of interest" description="Disordered" evidence="1">
    <location>
        <begin position="1"/>
        <end position="29"/>
    </location>
</feature>
<feature type="compositionally biased region" description="Basic and acidic residues" evidence="1">
    <location>
        <begin position="85"/>
        <end position="104"/>
    </location>
</feature>
<feature type="region of interest" description="Disordered" evidence="1">
    <location>
        <begin position="255"/>
        <end position="282"/>
    </location>
</feature>
<dbReference type="Pfam" id="PF10846">
    <property type="entry name" value="DUF2722"/>
    <property type="match status" value="1"/>
</dbReference>
<sequence length="524" mass="58867">MNTPPSVPHAHKDASEVQKNDPSPSTFLPGLKSFNIEQAKYKHYGHLMTADQVEKIMVKNEEPKDLRSNLVLSSNLNPATSPLDPPKRENRKREAESGTKKEAETAPEPSQNCNNSDTRLDRLDHLEHDYLMEPRLDGRMENQSILDHLLHALDVSFDKPYSEETMREMLRLRVEQERTKQTHYKLKLSQAVLQLLKEAESHGFGGDLIQKLFLDDTAADYRNYMHYLGSIPSEDLRRKLAGESIYVSHNVPMDHHQEHHVPHGHRPQPTHTPSPNKLPVADNVNMQNSHHFASGSHLALARHSVSGTQANSALESASSISGPSRLPNLPVYQLHVYPIYYAQMPEQMQQQVMVQQGHAQTNAPQGATQTGQPGQPGQPGQSQSGQSGLNQQYKEDESLGLPYQKYPGVVYHSLPPQFRNSGPGLVSQPMTQPMSQQLIPQGGRPYYYVNSLPPGMRPVMTSQYFVPPLLPSGMVPWGTSAPTSDKKPDEDHHHHHKRQKGNKNSINFMITTPKNPPAKKYNKL</sequence>
<protein>
    <submittedName>
        <fullName evidence="2">CIC11C00000001670</fullName>
    </submittedName>
</protein>
<dbReference type="EMBL" id="LT635765">
    <property type="protein sequence ID" value="SGZ51915.1"/>
    <property type="molecule type" value="Genomic_DNA"/>
</dbReference>
<dbReference type="AlphaFoldDB" id="A0A1L0BL38"/>